<dbReference type="EMBL" id="HACM01005818">
    <property type="protein sequence ID" value="CRZ06260.1"/>
    <property type="molecule type" value="Transcribed_RNA"/>
</dbReference>
<proteinExistence type="predicted"/>
<organism evidence="1">
    <name type="scientific">Spongospora subterranea</name>
    <dbReference type="NCBI Taxonomy" id="70186"/>
    <lineage>
        <taxon>Eukaryota</taxon>
        <taxon>Sar</taxon>
        <taxon>Rhizaria</taxon>
        <taxon>Endomyxa</taxon>
        <taxon>Phytomyxea</taxon>
        <taxon>Plasmodiophorida</taxon>
        <taxon>Plasmodiophoridae</taxon>
        <taxon>Spongospora</taxon>
    </lineage>
</organism>
<protein>
    <submittedName>
        <fullName evidence="1">Uncharacterized protein</fullName>
    </submittedName>
</protein>
<feature type="non-terminal residue" evidence="1">
    <location>
        <position position="1"/>
    </location>
</feature>
<reference evidence="1" key="1">
    <citation type="submission" date="2015-04" db="EMBL/GenBank/DDBJ databases">
        <title>The genome sequence of the plant pathogenic Rhizarian Plasmodiophora brassicae reveals insights in its biotrophic life cycle and the origin of chitin synthesis.</title>
        <authorList>
            <person name="Schwelm A."/>
            <person name="Fogelqvist J."/>
            <person name="Knaust A."/>
            <person name="Julke S."/>
            <person name="Lilja T."/>
            <person name="Dhandapani V."/>
            <person name="Bonilla-Rosso G."/>
            <person name="Karlsson M."/>
            <person name="Shevchenko A."/>
            <person name="Choi S.R."/>
            <person name="Kim H.G."/>
            <person name="Park J.Y."/>
            <person name="Lim Y.P."/>
            <person name="Ludwig-Muller J."/>
            <person name="Dixelius C."/>
        </authorList>
    </citation>
    <scope>NUCLEOTIDE SEQUENCE</scope>
    <source>
        <tissue evidence="1">Potato root galls</tissue>
    </source>
</reference>
<dbReference type="AlphaFoldDB" id="A0A0H5QWG3"/>
<name>A0A0H5QWG3_9EUKA</name>
<accession>A0A0H5QWG3</accession>
<sequence>PYRELLFHHRNYHRSDRGNRLIEGFTSINEGWVRSSILFTERVLDGIDEGGRFLERGLNGPGRLFIFQILLVLDDHETDHVHDDHDLQQYSQKTQAPIPDLDDLWGRISEHIVRVLLANVGPYGTHFVMRLREIYESESRAGKSPTPKCSASSADNVIVI</sequence>
<evidence type="ECO:0000313" key="1">
    <source>
        <dbReference type="EMBL" id="CRZ06260.1"/>
    </source>
</evidence>